<feature type="chain" id="PRO_5009926774" description="CarboxypepD_reg-like domain-containing protein" evidence="1">
    <location>
        <begin position="20"/>
        <end position="266"/>
    </location>
</feature>
<accession>A0A1M7I4M3</accession>
<keyword evidence="1" id="KW-0732">Signal</keyword>
<protein>
    <recommendedName>
        <fullName evidence="6">CarboxypepD_reg-like domain-containing protein</fullName>
    </recommendedName>
</protein>
<dbReference type="OrthoDB" id="1274238at2"/>
<reference evidence="2 4" key="1">
    <citation type="submission" date="2016-07" db="EMBL/GenBank/DDBJ databases">
        <authorList>
            <person name="Jeong J.-J."/>
            <person name="Kim D.W."/>
            <person name="Sang M.K."/>
            <person name="Choi I.-G."/>
            <person name="Kim K.D."/>
        </authorList>
    </citation>
    <scope>NUCLEOTIDE SEQUENCE [LARGE SCALE GENOMIC DNA]</scope>
    <source>
        <strain evidence="2 4">C-26</strain>
    </source>
</reference>
<dbReference type="SUPFAM" id="SSF49464">
    <property type="entry name" value="Carboxypeptidase regulatory domain-like"/>
    <property type="match status" value="1"/>
</dbReference>
<reference evidence="3 5" key="2">
    <citation type="submission" date="2016-11" db="EMBL/GenBank/DDBJ databases">
        <authorList>
            <person name="Jaros S."/>
            <person name="Januszkiewicz K."/>
            <person name="Wedrychowicz H."/>
        </authorList>
    </citation>
    <scope>NUCLEOTIDE SEQUENCE [LARGE SCALE GENOMIC DNA]</scope>
    <source>
        <strain evidence="3 5">DSM 27621</strain>
    </source>
</reference>
<evidence type="ECO:0000313" key="4">
    <source>
        <dbReference type="Proteomes" id="UP000093508"/>
    </source>
</evidence>
<evidence type="ECO:0000313" key="2">
    <source>
        <dbReference type="EMBL" id="OCA78760.1"/>
    </source>
</evidence>
<evidence type="ECO:0000313" key="5">
    <source>
        <dbReference type="Proteomes" id="UP000184069"/>
    </source>
</evidence>
<organism evidence="3 5">
    <name type="scientific">Chryseobacterium contaminans</name>
    <dbReference type="NCBI Taxonomy" id="1423959"/>
    <lineage>
        <taxon>Bacteria</taxon>
        <taxon>Pseudomonadati</taxon>
        <taxon>Bacteroidota</taxon>
        <taxon>Flavobacteriia</taxon>
        <taxon>Flavobacteriales</taxon>
        <taxon>Weeksellaceae</taxon>
        <taxon>Chryseobacterium group</taxon>
        <taxon>Chryseobacterium</taxon>
    </lineage>
</organism>
<sequence>MKFKLLLLLSLIVFSYTFSQEKVTGLVTDNSNVNINPVLIINVSKNTSVLSDSSGKFVIEAGENDEIRAIKEGYYRASKKISKEDFNTPVLMILQKAVIQIPEVQIAFKPTGNLEKDNKRLNESQKLKSLKSEMSKYMKSPLTEPLPDKSISKTFTGHDYKVGQVDVLGVIGTAVGLLTKATKPKITKANYLEFQDFMIQLKNEVNLDFLKKYGMEDEQIDAFLLYAEETRYLSKKFRKDFNKDVLKFELQVAFAEYRKLNKLVPQ</sequence>
<name>A0A1M7I4M3_9FLAO</name>
<keyword evidence="4" id="KW-1185">Reference proteome</keyword>
<feature type="signal peptide" evidence="1">
    <location>
        <begin position="1"/>
        <end position="19"/>
    </location>
</feature>
<dbReference type="AlphaFoldDB" id="A0A1M7I4M3"/>
<dbReference type="EMBL" id="FRBM01000013">
    <property type="protein sequence ID" value="SHM35741.1"/>
    <property type="molecule type" value="Genomic_DNA"/>
</dbReference>
<gene>
    <name evidence="2" type="ORF">BBH99_20720</name>
    <name evidence="3" type="ORF">SAMN05444407_113112</name>
</gene>
<dbReference type="Proteomes" id="UP000093508">
    <property type="component" value="Unassembled WGS sequence"/>
</dbReference>
<dbReference type="STRING" id="1423959.SAMN05444407_113112"/>
<proteinExistence type="predicted"/>
<dbReference type="RefSeq" id="WP_066695196.1">
    <property type="nucleotide sequence ID" value="NZ_FRBM01000013.1"/>
</dbReference>
<dbReference type="EMBL" id="MAYF01000152">
    <property type="protein sequence ID" value="OCA78760.1"/>
    <property type="molecule type" value="Genomic_DNA"/>
</dbReference>
<dbReference type="InterPro" id="IPR008969">
    <property type="entry name" value="CarboxyPept-like_regulatory"/>
</dbReference>
<evidence type="ECO:0000313" key="3">
    <source>
        <dbReference type="EMBL" id="SHM35741.1"/>
    </source>
</evidence>
<evidence type="ECO:0000256" key="1">
    <source>
        <dbReference type="SAM" id="SignalP"/>
    </source>
</evidence>
<dbReference type="Proteomes" id="UP000184069">
    <property type="component" value="Unassembled WGS sequence"/>
</dbReference>
<evidence type="ECO:0008006" key="6">
    <source>
        <dbReference type="Google" id="ProtNLM"/>
    </source>
</evidence>